<dbReference type="Proteomes" id="UP000019487">
    <property type="component" value="Unassembled WGS sequence"/>
</dbReference>
<feature type="region of interest" description="Disordered" evidence="4">
    <location>
        <begin position="319"/>
        <end position="396"/>
    </location>
</feature>
<dbReference type="GO" id="GO:0005739">
    <property type="term" value="C:mitochondrion"/>
    <property type="evidence" value="ECO:0007669"/>
    <property type="project" value="TreeGrafter"/>
</dbReference>
<dbReference type="GO" id="GO:0043022">
    <property type="term" value="F:ribosome binding"/>
    <property type="evidence" value="ECO:0007669"/>
    <property type="project" value="TreeGrafter"/>
</dbReference>
<dbReference type="InterPro" id="IPR036788">
    <property type="entry name" value="T_IF-3_C_sf"/>
</dbReference>
<keyword evidence="2" id="KW-0396">Initiation factor</keyword>
<sequence length="396" mass="44845">MTNTRCVFNAASALSRVFIAPVEHSPSQFLRSPNFCVKSLLKFNATPIQRRTVFKTTSNVVPEKRLPRDEEITAPYLRLKNAEQGLESPRSTADILRTLNLKTHRLQVMTWGEDGEAPIARIIDKKEAHVRKKMVKSMKKPVAVVKTIEMNWAIENNDLGHRLEKMREFLEKGNKVEVLLAGKKKGRKAMVEEAEEVLKRIREFADGIDGGKPPAKDDENEASAVKVVKMLDMNWAIEQEMLGHRLKKIRDFLEKGYAVEVFLDGKKKGKQATQDEAEEVIRRIDEAVEGVEGAMESRKMEGVVGAQVLLCFGGKIPTKDDGKGVDGKEEGGNEDSVKNESGQEDNAQEESAQEEIGQEDNEQKESDSEKRERMRKRRGWIKKETEQEKIEMEAEV</sequence>
<evidence type="ECO:0000256" key="2">
    <source>
        <dbReference type="ARBA" id="ARBA00022540"/>
    </source>
</evidence>
<dbReference type="PANTHER" id="PTHR10938:SF0">
    <property type="entry name" value="TRANSLATION INITIATION FACTOR IF-3, MITOCHONDRIAL"/>
    <property type="match status" value="1"/>
</dbReference>
<dbReference type="GO" id="GO:0003743">
    <property type="term" value="F:translation initiation factor activity"/>
    <property type="evidence" value="ECO:0007669"/>
    <property type="project" value="UniProtKB-KW"/>
</dbReference>
<dbReference type="AlphaFoldDB" id="W9CIF7"/>
<evidence type="ECO:0000256" key="4">
    <source>
        <dbReference type="SAM" id="MobiDB-lite"/>
    </source>
</evidence>
<evidence type="ECO:0000313" key="6">
    <source>
        <dbReference type="Proteomes" id="UP000019487"/>
    </source>
</evidence>
<proteinExistence type="inferred from homology"/>
<dbReference type="InterPro" id="IPR001288">
    <property type="entry name" value="Translation_initiation_fac_3"/>
</dbReference>
<feature type="compositionally biased region" description="Basic and acidic residues" evidence="4">
    <location>
        <begin position="361"/>
        <end position="372"/>
    </location>
</feature>
<comment type="similarity">
    <text evidence="1">Belongs to the IF-3 family.</text>
</comment>
<gene>
    <name evidence="5" type="ORF">SBOR_3044</name>
</gene>
<feature type="compositionally biased region" description="Basic and acidic residues" evidence="4">
    <location>
        <begin position="381"/>
        <end position="396"/>
    </location>
</feature>
<dbReference type="GO" id="GO:0032790">
    <property type="term" value="P:ribosome disassembly"/>
    <property type="evidence" value="ECO:0007669"/>
    <property type="project" value="TreeGrafter"/>
</dbReference>
<dbReference type="HOGENOM" id="CLU_696688_0_0_1"/>
<dbReference type="OrthoDB" id="21573at2759"/>
<evidence type="ECO:0000313" key="5">
    <source>
        <dbReference type="EMBL" id="ESZ96542.1"/>
    </source>
</evidence>
<evidence type="ECO:0000256" key="1">
    <source>
        <dbReference type="ARBA" id="ARBA00005439"/>
    </source>
</evidence>
<dbReference type="STRING" id="1432307.W9CIF7"/>
<dbReference type="Gene3D" id="3.30.110.10">
    <property type="entry name" value="Translation initiation factor 3 (IF-3), C-terminal domain"/>
    <property type="match status" value="2"/>
</dbReference>
<dbReference type="SUPFAM" id="SSF55200">
    <property type="entry name" value="Translation initiation factor IF3, C-terminal domain"/>
    <property type="match status" value="2"/>
</dbReference>
<reference evidence="5 6" key="1">
    <citation type="journal article" date="2014" name="Genome Announc.">
        <title>Draft genome sequence of Sclerotinia borealis, a psychrophilic plant pathogenic fungus.</title>
        <authorList>
            <person name="Mardanov A.V."/>
            <person name="Beletsky A.V."/>
            <person name="Kadnikov V.V."/>
            <person name="Ignatov A.N."/>
            <person name="Ravin N.V."/>
        </authorList>
    </citation>
    <scope>NUCLEOTIDE SEQUENCE [LARGE SCALE GENOMIC DNA]</scope>
    <source>
        <strain evidence="6">F-4157</strain>
    </source>
</reference>
<feature type="compositionally biased region" description="Acidic residues" evidence="4">
    <location>
        <begin position="342"/>
        <end position="360"/>
    </location>
</feature>
<name>W9CIF7_SCLBF</name>
<evidence type="ECO:0008006" key="7">
    <source>
        <dbReference type="Google" id="ProtNLM"/>
    </source>
</evidence>
<accession>W9CIF7</accession>
<evidence type="ECO:0000256" key="3">
    <source>
        <dbReference type="ARBA" id="ARBA00022917"/>
    </source>
</evidence>
<dbReference type="GO" id="GO:0070124">
    <property type="term" value="P:mitochondrial translational initiation"/>
    <property type="evidence" value="ECO:0007669"/>
    <property type="project" value="TreeGrafter"/>
</dbReference>
<keyword evidence="3" id="KW-0648">Protein biosynthesis</keyword>
<comment type="caution">
    <text evidence="5">The sequence shown here is derived from an EMBL/GenBank/DDBJ whole genome shotgun (WGS) entry which is preliminary data.</text>
</comment>
<feature type="compositionally biased region" description="Basic and acidic residues" evidence="4">
    <location>
        <begin position="319"/>
        <end position="338"/>
    </location>
</feature>
<keyword evidence="6" id="KW-1185">Reference proteome</keyword>
<organism evidence="5 6">
    <name type="scientific">Sclerotinia borealis (strain F-4128)</name>
    <dbReference type="NCBI Taxonomy" id="1432307"/>
    <lineage>
        <taxon>Eukaryota</taxon>
        <taxon>Fungi</taxon>
        <taxon>Dikarya</taxon>
        <taxon>Ascomycota</taxon>
        <taxon>Pezizomycotina</taxon>
        <taxon>Leotiomycetes</taxon>
        <taxon>Helotiales</taxon>
        <taxon>Sclerotiniaceae</taxon>
        <taxon>Sclerotinia</taxon>
    </lineage>
</organism>
<dbReference type="PANTHER" id="PTHR10938">
    <property type="entry name" value="TRANSLATION INITIATION FACTOR IF-3"/>
    <property type="match status" value="1"/>
</dbReference>
<protein>
    <recommendedName>
        <fullName evidence="7">Translation initiation factor 3 N-terminal domain-containing protein</fullName>
    </recommendedName>
</protein>
<dbReference type="EMBL" id="AYSA01000134">
    <property type="protein sequence ID" value="ESZ96542.1"/>
    <property type="molecule type" value="Genomic_DNA"/>
</dbReference>